<dbReference type="GO" id="GO:0003700">
    <property type="term" value="F:DNA-binding transcription factor activity"/>
    <property type="evidence" value="ECO:0007669"/>
    <property type="project" value="TreeGrafter"/>
</dbReference>
<proteinExistence type="predicted"/>
<gene>
    <name evidence="6" type="ORF">EV186_101372</name>
</gene>
<comment type="caution">
    <text evidence="6">The sequence shown here is derived from an EMBL/GenBank/DDBJ whole genome shotgun (WGS) entry which is preliminary data.</text>
</comment>
<evidence type="ECO:0000259" key="5">
    <source>
        <dbReference type="PROSITE" id="PS50977"/>
    </source>
</evidence>
<protein>
    <submittedName>
        <fullName evidence="6">TetR family transcriptional regulator</fullName>
    </submittedName>
</protein>
<dbReference type="PROSITE" id="PS50977">
    <property type="entry name" value="HTH_TETR_2"/>
    <property type="match status" value="1"/>
</dbReference>
<keyword evidence="2 4" id="KW-0238">DNA-binding</keyword>
<dbReference type="GO" id="GO:0045892">
    <property type="term" value="P:negative regulation of DNA-templated transcription"/>
    <property type="evidence" value="ECO:0007669"/>
    <property type="project" value="InterPro"/>
</dbReference>
<dbReference type="EMBL" id="SNXZ01000001">
    <property type="protein sequence ID" value="TDQ04420.1"/>
    <property type="molecule type" value="Genomic_DNA"/>
</dbReference>
<evidence type="ECO:0000313" key="7">
    <source>
        <dbReference type="Proteomes" id="UP000295444"/>
    </source>
</evidence>
<dbReference type="InterPro" id="IPR050109">
    <property type="entry name" value="HTH-type_TetR-like_transc_reg"/>
</dbReference>
<dbReference type="InterPro" id="IPR001647">
    <property type="entry name" value="HTH_TetR"/>
</dbReference>
<dbReference type="InterPro" id="IPR036271">
    <property type="entry name" value="Tet_transcr_reg_TetR-rel_C_sf"/>
</dbReference>
<dbReference type="RefSeq" id="WP_133847326.1">
    <property type="nucleotide sequence ID" value="NZ_SNXZ01000001.1"/>
</dbReference>
<dbReference type="InterPro" id="IPR004111">
    <property type="entry name" value="Repressor_TetR_C"/>
</dbReference>
<organism evidence="6 7">
    <name type="scientific">Labedaea rhizosphaerae</name>
    <dbReference type="NCBI Taxonomy" id="598644"/>
    <lineage>
        <taxon>Bacteria</taxon>
        <taxon>Bacillati</taxon>
        <taxon>Actinomycetota</taxon>
        <taxon>Actinomycetes</taxon>
        <taxon>Pseudonocardiales</taxon>
        <taxon>Pseudonocardiaceae</taxon>
        <taxon>Labedaea</taxon>
    </lineage>
</organism>
<name>A0A4R6SLI4_LABRH</name>
<sequence>MVLFAGQGDALRIMRLLWGAADEGVKPGPKPGLTSDDVVEAAIVVADEEGMGALSMRAVAARLGRTAMSLYTYVPGKDELVDLMYDRVMGWLPTSYELDAGWRAAIEAWAADTRRCYLRHPWVLQVSQARPVLGPGGLTAMNTLVGILRTTGLAAPELRAVVTLLTDFVRGAAQTVADARQAARSTGESDADWWAARSAALAELAPDFAERFADVVWIERSAAPVAESAPYLETQVDAMFATALGVLLDGVEARIGE</sequence>
<keyword evidence="7" id="KW-1185">Reference proteome</keyword>
<dbReference type="OrthoDB" id="2570341at2"/>
<evidence type="ECO:0000313" key="6">
    <source>
        <dbReference type="EMBL" id="TDQ04420.1"/>
    </source>
</evidence>
<dbReference type="SUPFAM" id="SSF48498">
    <property type="entry name" value="Tetracyclin repressor-like, C-terminal domain"/>
    <property type="match status" value="1"/>
</dbReference>
<evidence type="ECO:0000256" key="1">
    <source>
        <dbReference type="ARBA" id="ARBA00023015"/>
    </source>
</evidence>
<dbReference type="Gene3D" id="1.10.357.10">
    <property type="entry name" value="Tetracycline Repressor, domain 2"/>
    <property type="match status" value="1"/>
</dbReference>
<accession>A0A4R6SLI4</accession>
<dbReference type="SUPFAM" id="SSF46689">
    <property type="entry name" value="Homeodomain-like"/>
    <property type="match status" value="1"/>
</dbReference>
<dbReference type="PANTHER" id="PTHR30055:SF151">
    <property type="entry name" value="TRANSCRIPTIONAL REGULATORY PROTEIN"/>
    <property type="match status" value="1"/>
</dbReference>
<evidence type="ECO:0000256" key="2">
    <source>
        <dbReference type="ARBA" id="ARBA00023125"/>
    </source>
</evidence>
<evidence type="ECO:0000256" key="3">
    <source>
        <dbReference type="ARBA" id="ARBA00023163"/>
    </source>
</evidence>
<dbReference type="GO" id="GO:0000976">
    <property type="term" value="F:transcription cis-regulatory region binding"/>
    <property type="evidence" value="ECO:0007669"/>
    <property type="project" value="TreeGrafter"/>
</dbReference>
<keyword evidence="1" id="KW-0805">Transcription regulation</keyword>
<dbReference type="Proteomes" id="UP000295444">
    <property type="component" value="Unassembled WGS sequence"/>
</dbReference>
<dbReference type="PANTHER" id="PTHR30055">
    <property type="entry name" value="HTH-TYPE TRANSCRIPTIONAL REGULATOR RUTR"/>
    <property type="match status" value="1"/>
</dbReference>
<dbReference type="AlphaFoldDB" id="A0A4R6SLI4"/>
<dbReference type="Pfam" id="PF02909">
    <property type="entry name" value="TetR_C_1"/>
    <property type="match status" value="1"/>
</dbReference>
<dbReference type="Pfam" id="PF00440">
    <property type="entry name" value="TetR_N"/>
    <property type="match status" value="1"/>
</dbReference>
<keyword evidence="3" id="KW-0804">Transcription</keyword>
<dbReference type="InterPro" id="IPR009057">
    <property type="entry name" value="Homeodomain-like_sf"/>
</dbReference>
<dbReference type="Gene3D" id="1.10.10.60">
    <property type="entry name" value="Homeodomain-like"/>
    <property type="match status" value="1"/>
</dbReference>
<evidence type="ECO:0000256" key="4">
    <source>
        <dbReference type="PROSITE-ProRule" id="PRU00335"/>
    </source>
</evidence>
<feature type="DNA-binding region" description="H-T-H motif" evidence="4">
    <location>
        <begin position="55"/>
        <end position="74"/>
    </location>
</feature>
<reference evidence="6 7" key="1">
    <citation type="submission" date="2019-03" db="EMBL/GenBank/DDBJ databases">
        <title>Genomic Encyclopedia of Type Strains, Phase IV (KMG-IV): sequencing the most valuable type-strain genomes for metagenomic binning, comparative biology and taxonomic classification.</title>
        <authorList>
            <person name="Goeker M."/>
        </authorList>
    </citation>
    <scope>NUCLEOTIDE SEQUENCE [LARGE SCALE GENOMIC DNA]</scope>
    <source>
        <strain evidence="6 7">DSM 45361</strain>
    </source>
</reference>
<feature type="domain" description="HTH tetR-type" evidence="5">
    <location>
        <begin position="32"/>
        <end position="92"/>
    </location>
</feature>